<name>A0ABR1TC15_9PEZI</name>
<keyword evidence="1" id="KW-0472">Membrane</keyword>
<evidence type="ECO:0000313" key="2">
    <source>
        <dbReference type="EMBL" id="KAK8044141.1"/>
    </source>
</evidence>
<feature type="transmembrane region" description="Helical" evidence="1">
    <location>
        <begin position="6"/>
        <end position="27"/>
    </location>
</feature>
<reference evidence="2 3" key="1">
    <citation type="submission" date="2023-01" db="EMBL/GenBank/DDBJ databases">
        <title>Analysis of 21 Apiospora genomes using comparative genomics revels a genus with tremendous synthesis potential of carbohydrate active enzymes and secondary metabolites.</title>
        <authorList>
            <person name="Sorensen T."/>
        </authorList>
    </citation>
    <scope>NUCLEOTIDE SEQUENCE [LARGE SCALE GENOMIC DNA]</scope>
    <source>
        <strain evidence="2 3">CBS 33761</strain>
    </source>
</reference>
<feature type="transmembrane region" description="Helical" evidence="1">
    <location>
        <begin position="279"/>
        <end position="298"/>
    </location>
</feature>
<keyword evidence="1" id="KW-0812">Transmembrane</keyword>
<evidence type="ECO:0000256" key="1">
    <source>
        <dbReference type="SAM" id="Phobius"/>
    </source>
</evidence>
<gene>
    <name evidence="2" type="ORF">PG993_004165</name>
</gene>
<comment type="caution">
    <text evidence="2">The sequence shown here is derived from an EMBL/GenBank/DDBJ whole genome shotgun (WGS) entry which is preliminary data.</text>
</comment>
<sequence>MPRCSITRVLGLLPLTWLCLVGTWLFLPFPEVPSIHRDAYIQQTLRTGGALTTLHPYSEFYKGTVDRVRGSACEDCGALILDWRLVPDTKSDALILRLGDARLNLTDAALQSSAAAAAAHPDKLASSFSLSDRITAHVRHGTTDDFINMPWFRWTDKVLVGDVLHGSGDKEIDIRVYSHAGSGTVEIWKELSLWGGFPGPSAIRETDRMIGLLASFDHLTLQQVDGAANRAKTVDVAISGIKGEFPSTTWPIRHTICGPLFVPTFYLPLPFFYLVREPMALLILCVVGTLAILGLWVRAGTPDMGLWFAGLPVIRLCCRGRARRARRRGVWGPSGPVHEDEEEEAGLLGGSKEGALMFKAMPSVAKPSKSRGRVLEKY</sequence>
<keyword evidence="3" id="KW-1185">Reference proteome</keyword>
<evidence type="ECO:0000313" key="3">
    <source>
        <dbReference type="Proteomes" id="UP001444661"/>
    </source>
</evidence>
<proteinExistence type="predicted"/>
<dbReference type="Proteomes" id="UP001444661">
    <property type="component" value="Unassembled WGS sequence"/>
</dbReference>
<protein>
    <submittedName>
        <fullName evidence="2">Uncharacterized protein</fullName>
    </submittedName>
</protein>
<dbReference type="EMBL" id="JAQQWK010000003">
    <property type="protein sequence ID" value="KAK8044141.1"/>
    <property type="molecule type" value="Genomic_DNA"/>
</dbReference>
<accession>A0ABR1TC15</accession>
<organism evidence="2 3">
    <name type="scientific">Apiospora rasikravindrae</name>
    <dbReference type="NCBI Taxonomy" id="990691"/>
    <lineage>
        <taxon>Eukaryota</taxon>
        <taxon>Fungi</taxon>
        <taxon>Dikarya</taxon>
        <taxon>Ascomycota</taxon>
        <taxon>Pezizomycotina</taxon>
        <taxon>Sordariomycetes</taxon>
        <taxon>Xylariomycetidae</taxon>
        <taxon>Amphisphaeriales</taxon>
        <taxon>Apiosporaceae</taxon>
        <taxon>Apiospora</taxon>
    </lineage>
</organism>
<keyword evidence="1" id="KW-1133">Transmembrane helix</keyword>